<dbReference type="Proteomes" id="UP000238823">
    <property type="component" value="Unassembled WGS sequence"/>
</dbReference>
<organism evidence="3 4">
    <name type="scientific">Enhygromyxa salina</name>
    <dbReference type="NCBI Taxonomy" id="215803"/>
    <lineage>
        <taxon>Bacteria</taxon>
        <taxon>Pseudomonadati</taxon>
        <taxon>Myxococcota</taxon>
        <taxon>Polyangia</taxon>
        <taxon>Nannocystales</taxon>
        <taxon>Nannocystaceae</taxon>
        <taxon>Enhygromyxa</taxon>
    </lineage>
</organism>
<gene>
    <name evidence="3" type="ORF">ENSA7_76240</name>
</gene>
<dbReference type="Gene3D" id="2.40.50.100">
    <property type="match status" value="1"/>
</dbReference>
<feature type="coiled-coil region" evidence="1">
    <location>
        <begin position="114"/>
        <end position="141"/>
    </location>
</feature>
<dbReference type="OrthoDB" id="5383074at2"/>
<dbReference type="PANTHER" id="PTHR30469">
    <property type="entry name" value="MULTIDRUG RESISTANCE PROTEIN MDTA"/>
    <property type="match status" value="1"/>
</dbReference>
<accession>A0A2S9XQ30</accession>
<evidence type="ECO:0000313" key="4">
    <source>
        <dbReference type="Proteomes" id="UP000238823"/>
    </source>
</evidence>
<dbReference type="SUPFAM" id="SSF111369">
    <property type="entry name" value="HlyD-like secretion proteins"/>
    <property type="match status" value="1"/>
</dbReference>
<evidence type="ECO:0000256" key="2">
    <source>
        <dbReference type="SAM" id="SignalP"/>
    </source>
</evidence>
<dbReference type="RefSeq" id="WP_106094394.1">
    <property type="nucleotide sequence ID" value="NZ_PVNL01000139.1"/>
</dbReference>
<dbReference type="GO" id="GO:1990281">
    <property type="term" value="C:efflux pump complex"/>
    <property type="evidence" value="ECO:0007669"/>
    <property type="project" value="TreeGrafter"/>
</dbReference>
<dbReference type="PANTHER" id="PTHR30469:SF15">
    <property type="entry name" value="HLYD FAMILY OF SECRETION PROTEINS"/>
    <property type="match status" value="1"/>
</dbReference>
<dbReference type="Gene3D" id="2.40.30.170">
    <property type="match status" value="1"/>
</dbReference>
<sequence>MSAWAWVPVGVTALALACVGADASAIVDSAAEGSPPSERALELELEATSTTKVADVAMLGVLVPAAEVVLVAPGIARLERLDLHVGDRIDADAVVAIVELLGQRSELAGATATWRSARAELDRLELELAEARANRAEVEDLEDFVSRAEVRERRVAEQLADARKRSADASLARERSRMNAASERLTEAELRAPFAAFVGDRYADPGATLTLGDPVVSLISEDRLVRFAVPNTEAAALELGAALVVRFADSELEFAASVSAIAPEIDAGTGLIIAEARFDGDAPRSRIGAVAQVRFAQTAVIEP</sequence>
<dbReference type="AlphaFoldDB" id="A0A2S9XQ30"/>
<keyword evidence="1" id="KW-0175">Coiled coil</keyword>
<dbReference type="EMBL" id="PVNL01000139">
    <property type="protein sequence ID" value="PRP94801.1"/>
    <property type="molecule type" value="Genomic_DNA"/>
</dbReference>
<evidence type="ECO:0008006" key="5">
    <source>
        <dbReference type="Google" id="ProtNLM"/>
    </source>
</evidence>
<feature type="chain" id="PRO_5015734744" description="RND efflux pump membrane fusion protein barrel-sandwich domain-containing protein" evidence="2">
    <location>
        <begin position="24"/>
        <end position="303"/>
    </location>
</feature>
<feature type="signal peptide" evidence="2">
    <location>
        <begin position="1"/>
        <end position="23"/>
    </location>
</feature>
<comment type="caution">
    <text evidence="3">The sequence shown here is derived from an EMBL/GenBank/DDBJ whole genome shotgun (WGS) entry which is preliminary data.</text>
</comment>
<reference evidence="3 4" key="1">
    <citation type="submission" date="2018-03" db="EMBL/GenBank/DDBJ databases">
        <title>Draft Genome Sequences of the Obligatory Marine Myxobacteria Enhygromyxa salina SWB007.</title>
        <authorList>
            <person name="Poehlein A."/>
            <person name="Moghaddam J.A."/>
            <person name="Harms H."/>
            <person name="Alanjari M."/>
            <person name="Koenig G.M."/>
            <person name="Daniel R."/>
            <person name="Schaeberle T.F."/>
        </authorList>
    </citation>
    <scope>NUCLEOTIDE SEQUENCE [LARGE SCALE GENOMIC DNA]</scope>
    <source>
        <strain evidence="3 4">SWB007</strain>
    </source>
</reference>
<evidence type="ECO:0000256" key="1">
    <source>
        <dbReference type="SAM" id="Coils"/>
    </source>
</evidence>
<dbReference type="GO" id="GO:0015562">
    <property type="term" value="F:efflux transmembrane transporter activity"/>
    <property type="evidence" value="ECO:0007669"/>
    <property type="project" value="TreeGrafter"/>
</dbReference>
<protein>
    <recommendedName>
        <fullName evidence="5">RND efflux pump membrane fusion protein barrel-sandwich domain-containing protein</fullName>
    </recommendedName>
</protein>
<evidence type="ECO:0000313" key="3">
    <source>
        <dbReference type="EMBL" id="PRP94801.1"/>
    </source>
</evidence>
<name>A0A2S9XQ30_9BACT</name>
<proteinExistence type="predicted"/>
<dbReference type="Gene3D" id="1.10.287.470">
    <property type="entry name" value="Helix hairpin bin"/>
    <property type="match status" value="1"/>
</dbReference>
<keyword evidence="2" id="KW-0732">Signal</keyword>